<keyword evidence="2" id="KW-0813">Transport</keyword>
<feature type="signal peptide" evidence="6">
    <location>
        <begin position="1"/>
        <end position="22"/>
    </location>
</feature>
<feature type="region of interest" description="Disordered" evidence="5">
    <location>
        <begin position="326"/>
        <end position="345"/>
    </location>
</feature>
<dbReference type="GO" id="GO:0030288">
    <property type="term" value="C:outer membrane-bounded periplasmic space"/>
    <property type="evidence" value="ECO:0007669"/>
    <property type="project" value="TreeGrafter"/>
</dbReference>
<dbReference type="GO" id="GO:0006865">
    <property type="term" value="P:amino acid transport"/>
    <property type="evidence" value="ECO:0007669"/>
    <property type="project" value="TreeGrafter"/>
</dbReference>
<dbReference type="OrthoDB" id="9807888at2"/>
<feature type="compositionally biased region" description="Basic and acidic residues" evidence="5">
    <location>
        <begin position="70"/>
        <end position="83"/>
    </location>
</feature>
<keyword evidence="3 6" id="KW-0732">Signal</keyword>
<dbReference type="Proteomes" id="UP000033566">
    <property type="component" value="Chromosome"/>
</dbReference>
<dbReference type="GO" id="GO:0016020">
    <property type="term" value="C:membrane"/>
    <property type="evidence" value="ECO:0007669"/>
    <property type="project" value="InterPro"/>
</dbReference>
<feature type="region of interest" description="Disordered" evidence="5">
    <location>
        <begin position="31"/>
        <end position="83"/>
    </location>
</feature>
<organism evidence="7 8">
    <name type="scientific">Corynebacterium camporealensis</name>
    <dbReference type="NCBI Taxonomy" id="161896"/>
    <lineage>
        <taxon>Bacteria</taxon>
        <taxon>Bacillati</taxon>
        <taxon>Actinomycetota</taxon>
        <taxon>Actinomycetes</taxon>
        <taxon>Mycobacteriales</taxon>
        <taxon>Corynebacteriaceae</taxon>
        <taxon>Corynebacterium</taxon>
    </lineage>
</organism>
<feature type="compositionally biased region" description="Acidic residues" evidence="5">
    <location>
        <begin position="332"/>
        <end position="345"/>
    </location>
</feature>
<evidence type="ECO:0000256" key="6">
    <source>
        <dbReference type="SAM" id="SignalP"/>
    </source>
</evidence>
<dbReference type="PROSITE" id="PS51257">
    <property type="entry name" value="PROKAR_LIPOPROTEIN"/>
    <property type="match status" value="1"/>
</dbReference>
<dbReference type="PATRIC" id="fig|161896.4.peg.2004"/>
<dbReference type="HOGENOM" id="CLU_019602_18_4_11"/>
<proteinExistence type="inferred from homology"/>
<dbReference type="KEGG" id="ccj:UL81_10285"/>
<accession>A0A0F6TBH7</accession>
<dbReference type="EMBL" id="CP011311">
    <property type="protein sequence ID" value="AKE39991.1"/>
    <property type="molecule type" value="Genomic_DNA"/>
</dbReference>
<dbReference type="GO" id="GO:0015276">
    <property type="term" value="F:ligand-gated monoatomic ion channel activity"/>
    <property type="evidence" value="ECO:0007669"/>
    <property type="project" value="InterPro"/>
</dbReference>
<dbReference type="Pfam" id="PF00497">
    <property type="entry name" value="SBP_bac_3"/>
    <property type="match status" value="1"/>
</dbReference>
<feature type="chain" id="PRO_5002509890" evidence="6">
    <location>
        <begin position="23"/>
        <end position="345"/>
    </location>
</feature>
<dbReference type="STRING" id="161896.UL81_10285"/>
<dbReference type="SMART" id="SM00062">
    <property type="entry name" value="PBPb"/>
    <property type="match status" value="1"/>
</dbReference>
<evidence type="ECO:0000256" key="1">
    <source>
        <dbReference type="ARBA" id="ARBA00010333"/>
    </source>
</evidence>
<dbReference type="InterPro" id="IPR001638">
    <property type="entry name" value="Solute-binding_3/MltF_N"/>
</dbReference>
<evidence type="ECO:0000256" key="5">
    <source>
        <dbReference type="SAM" id="MobiDB-lite"/>
    </source>
</evidence>
<sequence length="345" mass="38047">MRRLLATTALGAVCALALSACAQETTNEPLLRPDSVELNTDPGPPLPAGSHIERAGTIDPAPQIDADTEGSYRPDDKTAEERVPDIVKRERLVVGVDRSNNLLSYRDSATGEVRGFDVDLAHEIAEDIFDDPSKVDFRFVESSERIDALQSGAVDIVVRTMSISPERQREVEFSIPYMTSNTRMLVLANSDIESIDDTRGATLCAVIGSTALDTIRRHAPEADILQTRSWGDCHMALQLNQVDGVVVDDALLSGMAQQDSYTEIVGEPLETESYGVAIAKPTEDNDTRGLIRQVNFTLERIRSDGTWRQLYDEWFGDYLPRSPLQAPVYREEADDTDDTGEAEES</sequence>
<gene>
    <name evidence="7" type="ORF">UL81_10285</name>
</gene>
<evidence type="ECO:0000256" key="4">
    <source>
        <dbReference type="RuleBase" id="RU003744"/>
    </source>
</evidence>
<dbReference type="InterPro" id="IPR018313">
    <property type="entry name" value="SBP_3_CS"/>
</dbReference>
<dbReference type="InterPro" id="IPR051455">
    <property type="entry name" value="Bact_solute-bind_prot3"/>
</dbReference>
<dbReference type="CDD" id="cd13690">
    <property type="entry name" value="PBP2_GluB"/>
    <property type="match status" value="1"/>
</dbReference>
<comment type="similarity">
    <text evidence="1 4">Belongs to the bacterial solute-binding protein 3 family.</text>
</comment>
<dbReference type="InterPro" id="IPR001320">
    <property type="entry name" value="Iontro_rcpt_C"/>
</dbReference>
<keyword evidence="8" id="KW-1185">Reference proteome</keyword>
<dbReference type="GO" id="GO:0005576">
    <property type="term" value="C:extracellular region"/>
    <property type="evidence" value="ECO:0007669"/>
    <property type="project" value="TreeGrafter"/>
</dbReference>
<dbReference type="PANTHER" id="PTHR30085">
    <property type="entry name" value="AMINO ACID ABC TRANSPORTER PERMEASE"/>
    <property type="match status" value="1"/>
</dbReference>
<reference evidence="7 8" key="1">
    <citation type="journal article" date="2015" name="Genome Announc.">
        <title>Complete Genome Sequence of Corynebacterium camporealensis DSM 44610, Isolated from the Milk of a Manchega Sheep with Subclinical Mastitis.</title>
        <authorList>
            <person name="Ruckert C."/>
            <person name="Albersmeier A."/>
            <person name="Winkler A."/>
            <person name="Tauch A."/>
        </authorList>
    </citation>
    <scope>NUCLEOTIDE SEQUENCE [LARGE SCALE GENOMIC DNA]</scope>
    <source>
        <strain evidence="7 8">DSM 44610</strain>
    </source>
</reference>
<dbReference type="PROSITE" id="PS01039">
    <property type="entry name" value="SBP_BACTERIAL_3"/>
    <property type="match status" value="1"/>
</dbReference>
<dbReference type="SUPFAM" id="SSF53850">
    <property type="entry name" value="Periplasmic binding protein-like II"/>
    <property type="match status" value="1"/>
</dbReference>
<protein>
    <submittedName>
        <fullName evidence="7">Periplasmic component of amino acid ABC-type transporter/signal transduction system</fullName>
    </submittedName>
</protein>
<evidence type="ECO:0000313" key="8">
    <source>
        <dbReference type="Proteomes" id="UP000033566"/>
    </source>
</evidence>
<evidence type="ECO:0000256" key="2">
    <source>
        <dbReference type="ARBA" id="ARBA00022448"/>
    </source>
</evidence>
<dbReference type="SMART" id="SM00079">
    <property type="entry name" value="PBPe"/>
    <property type="match status" value="1"/>
</dbReference>
<dbReference type="RefSeq" id="WP_035104356.1">
    <property type="nucleotide sequence ID" value="NZ_CP011311.1"/>
</dbReference>
<dbReference type="Gene3D" id="3.40.190.10">
    <property type="entry name" value="Periplasmic binding protein-like II"/>
    <property type="match status" value="2"/>
</dbReference>
<evidence type="ECO:0000256" key="3">
    <source>
        <dbReference type="ARBA" id="ARBA00022729"/>
    </source>
</evidence>
<name>A0A0F6TBH7_9CORY</name>
<dbReference type="AlphaFoldDB" id="A0A0F6TBH7"/>
<evidence type="ECO:0000313" key="7">
    <source>
        <dbReference type="EMBL" id="AKE39991.1"/>
    </source>
</evidence>
<dbReference type="PANTHER" id="PTHR30085:SF6">
    <property type="entry name" value="ABC TRANSPORTER GLUTAMINE-BINDING PROTEIN GLNH"/>
    <property type="match status" value="1"/>
</dbReference>